<keyword evidence="10" id="KW-1185">Reference proteome</keyword>
<dbReference type="SUPFAM" id="SSF55120">
    <property type="entry name" value="Pseudouridine synthase"/>
    <property type="match status" value="1"/>
</dbReference>
<comment type="similarity">
    <text evidence="1 4 7">Belongs to the tRNA pseudouridine synthase TruA family.</text>
</comment>
<dbReference type="InterPro" id="IPR020103">
    <property type="entry name" value="PsdUridine_synth_cat_dom_sf"/>
</dbReference>
<evidence type="ECO:0000256" key="6">
    <source>
        <dbReference type="PIRSR" id="PIRSR001430-2"/>
    </source>
</evidence>
<dbReference type="HAMAP" id="MF_00171">
    <property type="entry name" value="TruA"/>
    <property type="match status" value="1"/>
</dbReference>
<dbReference type="AlphaFoldDB" id="A0A4P9K7R7"/>
<evidence type="ECO:0000256" key="3">
    <source>
        <dbReference type="ARBA" id="ARBA00023235"/>
    </source>
</evidence>
<protein>
    <recommendedName>
        <fullName evidence="4">tRNA pseudouridine synthase A</fullName>
        <ecNumber evidence="4">5.4.99.12</ecNumber>
    </recommendedName>
    <alternativeName>
        <fullName evidence="4">tRNA pseudouridine(38-40) synthase</fullName>
    </alternativeName>
    <alternativeName>
        <fullName evidence="4">tRNA pseudouridylate synthase I</fullName>
    </alternativeName>
    <alternativeName>
        <fullName evidence="4">tRNA-uridine isomerase I</fullName>
    </alternativeName>
</protein>
<evidence type="ECO:0000313" key="10">
    <source>
        <dbReference type="Proteomes" id="UP000304864"/>
    </source>
</evidence>
<evidence type="ECO:0000256" key="4">
    <source>
        <dbReference type="HAMAP-Rule" id="MF_00171"/>
    </source>
</evidence>
<proteinExistence type="inferred from homology"/>
<evidence type="ECO:0000313" key="9">
    <source>
        <dbReference type="EMBL" id="QCU91099.1"/>
    </source>
</evidence>
<dbReference type="NCBIfam" id="TIGR00071">
    <property type="entry name" value="hisT_truA"/>
    <property type="match status" value="1"/>
</dbReference>
<reference evidence="9 10" key="1">
    <citation type="submission" date="2019-05" db="EMBL/GenBank/DDBJ databases">
        <title>Thiomicrorhabdus sediminis sp. nov, a novel sulfur-oxidizing bacterium isolated from coastal sediment.</title>
        <authorList>
            <person name="Liu X."/>
        </authorList>
    </citation>
    <scope>NUCLEOTIDE SEQUENCE [LARGE SCALE GENOMIC DNA]</scope>
    <source>
        <strain evidence="9 10">G1</strain>
    </source>
</reference>
<evidence type="ECO:0000256" key="1">
    <source>
        <dbReference type="ARBA" id="ARBA00009375"/>
    </source>
</evidence>
<gene>
    <name evidence="4 9" type="primary">truA</name>
    <name evidence="9" type="ORF">FE785_03380</name>
</gene>
<dbReference type="OrthoDB" id="9811823at2"/>
<dbReference type="GO" id="GO:0031119">
    <property type="term" value="P:tRNA pseudouridine synthesis"/>
    <property type="evidence" value="ECO:0007669"/>
    <property type="project" value="UniProtKB-UniRule"/>
</dbReference>
<dbReference type="Gene3D" id="3.30.70.660">
    <property type="entry name" value="Pseudouridine synthase I, catalytic domain, C-terminal subdomain"/>
    <property type="match status" value="1"/>
</dbReference>
<keyword evidence="2 4" id="KW-0819">tRNA processing</keyword>
<accession>A0A4P9K7R7</accession>
<organism evidence="9 10">
    <name type="scientific">Thiomicrorhabdus sediminis</name>
    <dbReference type="NCBI Taxonomy" id="2580412"/>
    <lineage>
        <taxon>Bacteria</taxon>
        <taxon>Pseudomonadati</taxon>
        <taxon>Pseudomonadota</taxon>
        <taxon>Gammaproteobacteria</taxon>
        <taxon>Thiotrichales</taxon>
        <taxon>Piscirickettsiaceae</taxon>
        <taxon>Thiomicrorhabdus</taxon>
    </lineage>
</organism>
<dbReference type="EC" id="5.4.99.12" evidence="4"/>
<dbReference type="GO" id="GO:0160147">
    <property type="term" value="F:tRNA pseudouridine(38-40) synthase activity"/>
    <property type="evidence" value="ECO:0007669"/>
    <property type="project" value="UniProtKB-EC"/>
</dbReference>
<dbReference type="Gene3D" id="3.30.70.580">
    <property type="entry name" value="Pseudouridine synthase I, catalytic domain, N-terminal subdomain"/>
    <property type="match status" value="1"/>
</dbReference>
<dbReference type="FunFam" id="3.30.70.580:FF:000001">
    <property type="entry name" value="tRNA pseudouridine synthase A"/>
    <property type="match status" value="1"/>
</dbReference>
<dbReference type="InterPro" id="IPR020097">
    <property type="entry name" value="PsdUridine_synth_TruA_a/b_dom"/>
</dbReference>
<sequence length="260" mass="29451">MKVALGVEYQGTHYCGWQRQSHCLSVQQELEQALTQIADQPIELFCAGRTDTGVHALGQVVHFETTAQRPLKAWVQGVNTKLPGEIRVAWAQFQEPEFHARFSAVARQYRYVIFNRDVHSAVLHNRVTWEPHRLDEQAMHRAAQALIGEQDFSAFRASSCQASHARREVQSVNVSRHGDMVFIDIRANAFLHHMVRNISGTLMAVGRGLKPEVWVAELLEGKDRTRAAPTAPASGLYFVNAIYPDECKIQQVELNELLWN</sequence>
<dbReference type="KEGG" id="thig:FE785_03380"/>
<dbReference type="EMBL" id="CP040602">
    <property type="protein sequence ID" value="QCU91099.1"/>
    <property type="molecule type" value="Genomic_DNA"/>
</dbReference>
<name>A0A4P9K7R7_9GAMM</name>
<dbReference type="InterPro" id="IPR020094">
    <property type="entry name" value="TruA/RsuA/RluB/E/F_N"/>
</dbReference>
<dbReference type="GO" id="GO:0003723">
    <property type="term" value="F:RNA binding"/>
    <property type="evidence" value="ECO:0007669"/>
    <property type="project" value="InterPro"/>
</dbReference>
<feature type="domain" description="Pseudouridine synthase I TruA alpha/beta" evidence="8">
    <location>
        <begin position="8"/>
        <end position="102"/>
    </location>
</feature>
<comment type="function">
    <text evidence="4">Formation of pseudouridine at positions 38, 39 and 40 in the anticodon stem and loop of transfer RNAs.</text>
</comment>
<evidence type="ECO:0000256" key="5">
    <source>
        <dbReference type="PIRSR" id="PIRSR001430-1"/>
    </source>
</evidence>
<dbReference type="PANTHER" id="PTHR11142:SF0">
    <property type="entry name" value="TRNA PSEUDOURIDINE SYNTHASE-LIKE 1"/>
    <property type="match status" value="1"/>
</dbReference>
<evidence type="ECO:0000259" key="8">
    <source>
        <dbReference type="Pfam" id="PF01416"/>
    </source>
</evidence>
<dbReference type="Proteomes" id="UP000304864">
    <property type="component" value="Chromosome"/>
</dbReference>
<comment type="catalytic activity">
    <reaction evidence="4 7">
        <text>uridine(38/39/40) in tRNA = pseudouridine(38/39/40) in tRNA</text>
        <dbReference type="Rhea" id="RHEA:22376"/>
        <dbReference type="Rhea" id="RHEA-COMP:10085"/>
        <dbReference type="Rhea" id="RHEA-COMP:10087"/>
        <dbReference type="ChEBI" id="CHEBI:65314"/>
        <dbReference type="ChEBI" id="CHEBI:65315"/>
        <dbReference type="EC" id="5.4.99.12"/>
    </reaction>
</comment>
<evidence type="ECO:0000256" key="7">
    <source>
        <dbReference type="RuleBase" id="RU003792"/>
    </source>
</evidence>
<dbReference type="CDD" id="cd02570">
    <property type="entry name" value="PseudoU_synth_EcTruA"/>
    <property type="match status" value="1"/>
</dbReference>
<feature type="domain" description="Pseudouridine synthase I TruA alpha/beta" evidence="8">
    <location>
        <begin position="142"/>
        <end position="244"/>
    </location>
</feature>
<dbReference type="InterPro" id="IPR001406">
    <property type="entry name" value="PsdUridine_synth_TruA"/>
</dbReference>
<comment type="caution">
    <text evidence="4">Lacks conserved residue(s) required for the propagation of feature annotation.</text>
</comment>
<dbReference type="InterPro" id="IPR020095">
    <property type="entry name" value="PsdUridine_synth_TruA_C"/>
</dbReference>
<keyword evidence="3 4" id="KW-0413">Isomerase</keyword>
<dbReference type="PANTHER" id="PTHR11142">
    <property type="entry name" value="PSEUDOURIDYLATE SYNTHASE"/>
    <property type="match status" value="1"/>
</dbReference>
<feature type="binding site" evidence="4 6">
    <location>
        <position position="109"/>
    </location>
    <ligand>
        <name>substrate</name>
    </ligand>
</feature>
<evidence type="ECO:0000256" key="2">
    <source>
        <dbReference type="ARBA" id="ARBA00022694"/>
    </source>
</evidence>
<dbReference type="PIRSF" id="PIRSF001430">
    <property type="entry name" value="tRNA_psdUrid_synth"/>
    <property type="match status" value="1"/>
</dbReference>
<dbReference type="Pfam" id="PF01416">
    <property type="entry name" value="PseudoU_synth_1"/>
    <property type="match status" value="2"/>
</dbReference>
<feature type="active site" description="Nucleophile" evidence="4 5">
    <location>
        <position position="51"/>
    </location>
</feature>
<comment type="subunit">
    <text evidence="4">Homodimer.</text>
</comment>